<dbReference type="OrthoDB" id="9952414at2"/>
<keyword evidence="2" id="KW-1185">Reference proteome</keyword>
<dbReference type="Proteomes" id="UP000275461">
    <property type="component" value="Unassembled WGS sequence"/>
</dbReference>
<evidence type="ECO:0000313" key="1">
    <source>
        <dbReference type="EMBL" id="RLK51031.1"/>
    </source>
</evidence>
<gene>
    <name evidence="1" type="ORF">DFR31_0945</name>
</gene>
<dbReference type="InterPro" id="IPR058510">
    <property type="entry name" value="DUF8197"/>
</dbReference>
<dbReference type="Pfam" id="PF26620">
    <property type="entry name" value="DUF8197"/>
    <property type="match status" value="1"/>
</dbReference>
<accession>A0A498CFH1</accession>
<dbReference type="NCBIfam" id="NF046101">
    <property type="entry name" value="PA3496_fam"/>
    <property type="match status" value="1"/>
</dbReference>
<name>A0A498CFH1_9GAMM</name>
<evidence type="ECO:0000313" key="2">
    <source>
        <dbReference type="Proteomes" id="UP000275461"/>
    </source>
</evidence>
<dbReference type="AlphaFoldDB" id="A0A498CFH1"/>
<proteinExistence type="predicted"/>
<sequence length="67" mass="7945">MGNEINYQELIDRITDRDTERVDEVGGDKNAKGADTRRVIEQIWEEKRLQREISELDFDFDDLDEAE</sequence>
<reference evidence="1 2" key="1">
    <citation type="submission" date="2018-10" db="EMBL/GenBank/DDBJ databases">
        <title>Genomic Encyclopedia of Type Strains, Phase IV (KMG-IV): sequencing the most valuable type-strain genomes for metagenomic binning, comparative biology and taxonomic classification.</title>
        <authorList>
            <person name="Goeker M."/>
        </authorList>
    </citation>
    <scope>NUCLEOTIDE SEQUENCE [LARGE SCALE GENOMIC DNA]</scope>
    <source>
        <strain evidence="1 2">DSM 12769</strain>
    </source>
</reference>
<organism evidence="1 2">
    <name type="scientific">Alkalispirillum mobile</name>
    <dbReference type="NCBI Taxonomy" id="85925"/>
    <lineage>
        <taxon>Bacteria</taxon>
        <taxon>Pseudomonadati</taxon>
        <taxon>Pseudomonadota</taxon>
        <taxon>Gammaproteobacteria</taxon>
        <taxon>Chromatiales</taxon>
        <taxon>Ectothiorhodospiraceae</taxon>
        <taxon>Alkalispirillum</taxon>
    </lineage>
</organism>
<comment type="caution">
    <text evidence="1">The sequence shown here is derived from an EMBL/GenBank/DDBJ whole genome shotgun (WGS) entry which is preliminary data.</text>
</comment>
<dbReference type="InterPro" id="IPR058059">
    <property type="entry name" value="PA3496-like"/>
</dbReference>
<dbReference type="RefSeq" id="WP_121441472.1">
    <property type="nucleotide sequence ID" value="NZ_RCDA01000001.1"/>
</dbReference>
<protein>
    <submittedName>
        <fullName evidence="1">Uncharacterized protein</fullName>
    </submittedName>
</protein>
<dbReference type="EMBL" id="RCDA01000001">
    <property type="protein sequence ID" value="RLK51031.1"/>
    <property type="molecule type" value="Genomic_DNA"/>
</dbReference>